<evidence type="ECO:0000256" key="7">
    <source>
        <dbReference type="ARBA" id="ARBA00022777"/>
    </source>
</evidence>
<dbReference type="PROSITE" id="PS00794">
    <property type="entry name" value="HPPK"/>
    <property type="match status" value="1"/>
</dbReference>
<dbReference type="Gene3D" id="3.30.70.560">
    <property type="entry name" value="7,8-Dihydro-6-hydroxymethylpterin-pyrophosphokinase HPPK"/>
    <property type="match status" value="1"/>
</dbReference>
<comment type="pathway">
    <text evidence="1">Cofactor biosynthesis; tetrahydrofolate biosynthesis; 2-amino-4-hydroxy-6-hydroxymethyl-7,8-dihydropteridine diphosphate from 7,8-dihydroneopterin triphosphate: step 4/4.</text>
</comment>
<organism evidence="14">
    <name type="scientific">Hydrogenobacter sp</name>
    <dbReference type="NCBI Taxonomy" id="2152829"/>
    <lineage>
        <taxon>Bacteria</taxon>
        <taxon>Pseudomonadati</taxon>
        <taxon>Aquificota</taxon>
        <taxon>Aquificia</taxon>
        <taxon>Aquificales</taxon>
        <taxon>Aquificaceae</taxon>
        <taxon>Hydrogenobacter</taxon>
    </lineage>
</organism>
<proteinExistence type="inferred from homology"/>
<evidence type="ECO:0000256" key="10">
    <source>
        <dbReference type="ARBA" id="ARBA00029409"/>
    </source>
</evidence>
<evidence type="ECO:0000256" key="9">
    <source>
        <dbReference type="ARBA" id="ARBA00022909"/>
    </source>
</evidence>
<dbReference type="GO" id="GO:0046656">
    <property type="term" value="P:folic acid biosynthetic process"/>
    <property type="evidence" value="ECO:0007669"/>
    <property type="project" value="UniProtKB-KW"/>
</dbReference>
<reference evidence="14" key="1">
    <citation type="journal article" date="2020" name="mSystems">
        <title>Genome- and Community-Level Interaction Insights into Carbon Utilization and Element Cycling Functions of Hydrothermarchaeota in Hydrothermal Sediment.</title>
        <authorList>
            <person name="Zhou Z."/>
            <person name="Liu Y."/>
            <person name="Xu W."/>
            <person name="Pan J."/>
            <person name="Luo Z.H."/>
            <person name="Li M."/>
        </authorList>
    </citation>
    <scope>NUCLEOTIDE SEQUENCE [LARGE SCALE GENOMIC DNA]</scope>
    <source>
        <strain evidence="14">SpSt-132</strain>
    </source>
</reference>
<evidence type="ECO:0000256" key="3">
    <source>
        <dbReference type="ARBA" id="ARBA00013253"/>
    </source>
</evidence>
<accession>A0A7C2YV29</accession>
<dbReference type="CDD" id="cd00483">
    <property type="entry name" value="HPPK"/>
    <property type="match status" value="1"/>
</dbReference>
<evidence type="ECO:0000313" key="14">
    <source>
        <dbReference type="EMBL" id="HEW45091.1"/>
    </source>
</evidence>
<feature type="domain" description="7,8-dihydro-6-hydroxymethylpterin-pyrophosphokinase" evidence="13">
    <location>
        <begin position="86"/>
        <end position="97"/>
    </location>
</feature>
<dbReference type="PANTHER" id="PTHR43071">
    <property type="entry name" value="2-AMINO-4-HYDROXY-6-HYDROXYMETHYLDIHYDROPTERIDINE PYROPHOSPHOKINASE"/>
    <property type="match status" value="1"/>
</dbReference>
<dbReference type="GO" id="GO:0003848">
    <property type="term" value="F:2-amino-4-hydroxy-6-hydroxymethyldihydropteridine diphosphokinase activity"/>
    <property type="evidence" value="ECO:0007669"/>
    <property type="project" value="UniProtKB-EC"/>
</dbReference>
<evidence type="ECO:0000256" key="5">
    <source>
        <dbReference type="ARBA" id="ARBA00022679"/>
    </source>
</evidence>
<dbReference type="AlphaFoldDB" id="A0A7C2YV29"/>
<evidence type="ECO:0000256" key="12">
    <source>
        <dbReference type="ARBA" id="ARBA00033413"/>
    </source>
</evidence>
<evidence type="ECO:0000256" key="4">
    <source>
        <dbReference type="ARBA" id="ARBA00016218"/>
    </source>
</evidence>
<dbReference type="UniPathway" id="UPA00077">
    <property type="reaction ID" value="UER00155"/>
</dbReference>
<dbReference type="GO" id="GO:0005524">
    <property type="term" value="F:ATP binding"/>
    <property type="evidence" value="ECO:0007669"/>
    <property type="project" value="UniProtKB-KW"/>
</dbReference>
<dbReference type="Pfam" id="PF01288">
    <property type="entry name" value="HPPK"/>
    <property type="match status" value="1"/>
</dbReference>
<comment type="function">
    <text evidence="10">Catalyzes the transfer of pyrophosphate from adenosine triphosphate (ATP) to 6-hydroxymethyl-7,8-dihydropterin, an enzymatic step in folate biosynthesis pathway.</text>
</comment>
<dbReference type="GO" id="GO:0016301">
    <property type="term" value="F:kinase activity"/>
    <property type="evidence" value="ECO:0007669"/>
    <property type="project" value="UniProtKB-KW"/>
</dbReference>
<keyword evidence="7 14" id="KW-0418">Kinase</keyword>
<dbReference type="EC" id="2.7.6.3" evidence="3"/>
<sequence>MPVCYIAFGSNWGDRLEYILKAFEFLKEYGSIKKVSTLYISQPWGKIDQPEFLNGVLEFYTDLEPIGLLEVLKEIEEKAGRKPRERWGPREIDLDILLYENHIIMLSFLHIPHIYLTERDFFLFPLLELNPDIVHPISKIKLKDYAEKVKNSLLPFACLLI</sequence>
<keyword evidence="6" id="KW-0547">Nucleotide-binding</keyword>
<comment type="caution">
    <text evidence="14">The sequence shown here is derived from an EMBL/GenBank/DDBJ whole genome shotgun (WGS) entry which is preliminary data.</text>
</comment>
<name>A0A7C2YV29_9AQUI</name>
<keyword evidence="8" id="KW-0067">ATP-binding</keyword>
<dbReference type="EMBL" id="DSFP01000004">
    <property type="protein sequence ID" value="HEW45091.1"/>
    <property type="molecule type" value="Genomic_DNA"/>
</dbReference>
<evidence type="ECO:0000256" key="11">
    <source>
        <dbReference type="ARBA" id="ARBA00029766"/>
    </source>
</evidence>
<gene>
    <name evidence="14" type="primary">folK</name>
    <name evidence="14" type="ORF">ENO47_00210</name>
</gene>
<comment type="similarity">
    <text evidence="2">Belongs to the HPPK family.</text>
</comment>
<keyword evidence="9" id="KW-0289">Folate biosynthesis</keyword>
<keyword evidence="5 14" id="KW-0808">Transferase</keyword>
<evidence type="ECO:0000256" key="2">
    <source>
        <dbReference type="ARBA" id="ARBA00005810"/>
    </source>
</evidence>
<evidence type="ECO:0000256" key="6">
    <source>
        <dbReference type="ARBA" id="ARBA00022741"/>
    </source>
</evidence>
<dbReference type="InterPro" id="IPR035907">
    <property type="entry name" value="Hppk_sf"/>
</dbReference>
<evidence type="ECO:0000259" key="13">
    <source>
        <dbReference type="PROSITE" id="PS00794"/>
    </source>
</evidence>
<evidence type="ECO:0000256" key="8">
    <source>
        <dbReference type="ARBA" id="ARBA00022840"/>
    </source>
</evidence>
<dbReference type="NCBIfam" id="TIGR01498">
    <property type="entry name" value="folK"/>
    <property type="match status" value="1"/>
</dbReference>
<dbReference type="InterPro" id="IPR000550">
    <property type="entry name" value="Hppk"/>
</dbReference>
<evidence type="ECO:0000256" key="1">
    <source>
        <dbReference type="ARBA" id="ARBA00005051"/>
    </source>
</evidence>
<protein>
    <recommendedName>
        <fullName evidence="4">2-amino-4-hydroxy-6-hydroxymethyldihydropteridine pyrophosphokinase</fullName>
        <ecNumber evidence="3">2.7.6.3</ecNumber>
    </recommendedName>
    <alternativeName>
        <fullName evidence="11">6-hydroxymethyl-7,8-dihydropterin pyrophosphokinase</fullName>
    </alternativeName>
    <alternativeName>
        <fullName evidence="12">7,8-dihydro-6-hydroxymethylpterin-pyrophosphokinase</fullName>
    </alternativeName>
</protein>
<dbReference type="SUPFAM" id="SSF55083">
    <property type="entry name" value="6-hydroxymethyl-7,8-dihydropterin pyrophosphokinase, HPPK"/>
    <property type="match status" value="1"/>
</dbReference>
<dbReference type="GO" id="GO:0046654">
    <property type="term" value="P:tetrahydrofolate biosynthetic process"/>
    <property type="evidence" value="ECO:0007669"/>
    <property type="project" value="UniProtKB-UniPathway"/>
</dbReference>
<dbReference type="PANTHER" id="PTHR43071:SF1">
    <property type="entry name" value="2-AMINO-4-HYDROXY-6-HYDROXYMETHYLDIHYDROPTERIDINE PYROPHOSPHOKINASE"/>
    <property type="match status" value="1"/>
</dbReference>